<evidence type="ECO:0000256" key="5">
    <source>
        <dbReference type="ARBA" id="ARBA00022692"/>
    </source>
</evidence>
<keyword evidence="6" id="KW-0631">Potassium channel</keyword>
<dbReference type="Pfam" id="PF06736">
    <property type="entry name" value="TMEM175"/>
    <property type="match status" value="1"/>
</dbReference>
<evidence type="ECO:0000256" key="13">
    <source>
        <dbReference type="SAM" id="Phobius"/>
    </source>
</evidence>
<dbReference type="InterPro" id="IPR010617">
    <property type="entry name" value="TMEM175-like"/>
</dbReference>
<evidence type="ECO:0000256" key="2">
    <source>
        <dbReference type="ARBA" id="ARBA00006920"/>
    </source>
</evidence>
<dbReference type="EMBL" id="RFFG01000040">
    <property type="protein sequence ID" value="RMI41700.1"/>
    <property type="molecule type" value="Genomic_DNA"/>
</dbReference>
<evidence type="ECO:0000256" key="8">
    <source>
        <dbReference type="ARBA" id="ARBA00022989"/>
    </source>
</evidence>
<sequence length="233" mass="25158">MISPESPPLSDTPPPSPARADADLVISPGRLQAFSDGVIAIASTLLILDVHRPSRDEPVWSALRHEWPALGSYVVTFLVIGIAWIHHHNMFHRVARVDRTLLFLNLGLLATISFLPLPTATLGEHLTRQNAPDAAVFYALSMALSSAWFTAFWHHLTRHPELMHEAARGTAAQARRQSLLGPVGYLAAALVALVSPVGALVVSGLIVLYFIVGRRNPASRTGPESLPADAQEG</sequence>
<keyword evidence="10 13" id="KW-0472">Membrane</keyword>
<dbReference type="PANTHER" id="PTHR31462:SF5">
    <property type="entry name" value="ENDOSOMAL_LYSOSOMAL PROTON CHANNEL TMEM175"/>
    <property type="match status" value="1"/>
</dbReference>
<keyword evidence="3" id="KW-0813">Transport</keyword>
<name>A0A3M2LXR1_9ACTN</name>
<evidence type="ECO:0000256" key="12">
    <source>
        <dbReference type="ARBA" id="ARBA00034430"/>
    </source>
</evidence>
<dbReference type="Proteomes" id="UP000282674">
    <property type="component" value="Unassembled WGS sequence"/>
</dbReference>
<keyword evidence="5 13" id="KW-0812">Transmembrane</keyword>
<evidence type="ECO:0000256" key="4">
    <source>
        <dbReference type="ARBA" id="ARBA00022538"/>
    </source>
</evidence>
<organism evidence="14 15">
    <name type="scientific">Actinomadura harenae</name>
    <dbReference type="NCBI Taxonomy" id="2483351"/>
    <lineage>
        <taxon>Bacteria</taxon>
        <taxon>Bacillati</taxon>
        <taxon>Actinomycetota</taxon>
        <taxon>Actinomycetes</taxon>
        <taxon>Streptosporangiales</taxon>
        <taxon>Thermomonosporaceae</taxon>
        <taxon>Actinomadura</taxon>
    </lineage>
</organism>
<dbReference type="PANTHER" id="PTHR31462">
    <property type="entry name" value="ENDOSOMAL/LYSOSOMAL POTASSIUM CHANNEL TMEM175"/>
    <property type="match status" value="1"/>
</dbReference>
<evidence type="ECO:0000256" key="6">
    <source>
        <dbReference type="ARBA" id="ARBA00022826"/>
    </source>
</evidence>
<protein>
    <submittedName>
        <fullName evidence="14">DUF1211 domain-containing protein</fullName>
    </submittedName>
</protein>
<dbReference type="GO" id="GO:0015252">
    <property type="term" value="F:proton channel activity"/>
    <property type="evidence" value="ECO:0007669"/>
    <property type="project" value="InterPro"/>
</dbReference>
<keyword evidence="8 13" id="KW-1133">Transmembrane helix</keyword>
<evidence type="ECO:0000256" key="9">
    <source>
        <dbReference type="ARBA" id="ARBA00023065"/>
    </source>
</evidence>
<comment type="similarity">
    <text evidence="2">Belongs to the TMEM175 family.</text>
</comment>
<keyword evidence="4" id="KW-0633">Potassium transport</keyword>
<reference evidence="14 15" key="1">
    <citation type="submission" date="2018-10" db="EMBL/GenBank/DDBJ databases">
        <title>Isolation from soil.</title>
        <authorList>
            <person name="Hu J."/>
        </authorList>
    </citation>
    <scope>NUCLEOTIDE SEQUENCE [LARGE SCALE GENOMIC DNA]</scope>
    <source>
        <strain evidence="14 15">NEAU-Ht49</strain>
    </source>
</reference>
<evidence type="ECO:0000256" key="7">
    <source>
        <dbReference type="ARBA" id="ARBA00022958"/>
    </source>
</evidence>
<evidence type="ECO:0000256" key="3">
    <source>
        <dbReference type="ARBA" id="ARBA00022448"/>
    </source>
</evidence>
<gene>
    <name evidence="14" type="ORF">EBO15_22285</name>
</gene>
<feature type="transmembrane region" description="Helical" evidence="13">
    <location>
        <begin position="135"/>
        <end position="153"/>
    </location>
</feature>
<dbReference type="AlphaFoldDB" id="A0A3M2LXR1"/>
<keyword evidence="7" id="KW-0630">Potassium</keyword>
<feature type="transmembrane region" description="Helical" evidence="13">
    <location>
        <begin position="97"/>
        <end position="115"/>
    </location>
</feature>
<dbReference type="GO" id="GO:0005267">
    <property type="term" value="F:potassium channel activity"/>
    <property type="evidence" value="ECO:0007669"/>
    <property type="project" value="UniProtKB-KW"/>
</dbReference>
<keyword evidence="15" id="KW-1185">Reference proteome</keyword>
<evidence type="ECO:0000256" key="1">
    <source>
        <dbReference type="ARBA" id="ARBA00004141"/>
    </source>
</evidence>
<keyword evidence="9" id="KW-0406">Ion transport</keyword>
<evidence type="ECO:0000256" key="10">
    <source>
        <dbReference type="ARBA" id="ARBA00023136"/>
    </source>
</evidence>
<keyword evidence="11" id="KW-0407">Ion channel</keyword>
<comment type="subcellular location">
    <subcellularLocation>
        <location evidence="1">Membrane</location>
        <topology evidence="1">Multi-pass membrane protein</topology>
    </subcellularLocation>
</comment>
<accession>A0A3M2LXR1</accession>
<evidence type="ECO:0000256" key="11">
    <source>
        <dbReference type="ARBA" id="ARBA00023303"/>
    </source>
</evidence>
<feature type="transmembrane region" description="Helical" evidence="13">
    <location>
        <begin position="67"/>
        <end position="85"/>
    </location>
</feature>
<comment type="catalytic activity">
    <reaction evidence="12">
        <text>K(+)(in) = K(+)(out)</text>
        <dbReference type="Rhea" id="RHEA:29463"/>
        <dbReference type="ChEBI" id="CHEBI:29103"/>
    </reaction>
</comment>
<comment type="caution">
    <text evidence="14">The sequence shown here is derived from an EMBL/GenBank/DDBJ whole genome shotgun (WGS) entry which is preliminary data.</text>
</comment>
<dbReference type="GO" id="GO:0016020">
    <property type="term" value="C:membrane"/>
    <property type="evidence" value="ECO:0007669"/>
    <property type="project" value="UniProtKB-SubCell"/>
</dbReference>
<evidence type="ECO:0000313" key="14">
    <source>
        <dbReference type="EMBL" id="RMI41700.1"/>
    </source>
</evidence>
<proteinExistence type="inferred from homology"/>
<feature type="transmembrane region" description="Helical" evidence="13">
    <location>
        <begin position="185"/>
        <end position="212"/>
    </location>
</feature>
<evidence type="ECO:0000313" key="15">
    <source>
        <dbReference type="Proteomes" id="UP000282674"/>
    </source>
</evidence>